<dbReference type="Proteomes" id="UP000327013">
    <property type="component" value="Chromosome 1"/>
</dbReference>
<name>A0A5N6QB66_9ROSI</name>
<proteinExistence type="predicted"/>
<dbReference type="AlphaFoldDB" id="A0A5N6QB66"/>
<protein>
    <submittedName>
        <fullName evidence="1">Uncharacterized protein</fullName>
    </submittedName>
</protein>
<dbReference type="OrthoDB" id="1918588at2759"/>
<sequence length="141" mass="16618">MDVISQRTSSSTLNPNAPSFVPLAYRTVEDFSEQWWALVQSSPWFRAYWLQERFQDPQNDPNLSDIDDLDLPDIDALFDDYNVDDDKREQEEERDYCRDLVSLGSLKWRKARVLAEVPRYIEKVPKIVNVKASPRNIQQPR</sequence>
<organism evidence="1 2">
    <name type="scientific">Carpinus fangiana</name>
    <dbReference type="NCBI Taxonomy" id="176857"/>
    <lineage>
        <taxon>Eukaryota</taxon>
        <taxon>Viridiplantae</taxon>
        <taxon>Streptophyta</taxon>
        <taxon>Embryophyta</taxon>
        <taxon>Tracheophyta</taxon>
        <taxon>Spermatophyta</taxon>
        <taxon>Magnoliopsida</taxon>
        <taxon>eudicotyledons</taxon>
        <taxon>Gunneridae</taxon>
        <taxon>Pentapetalae</taxon>
        <taxon>rosids</taxon>
        <taxon>fabids</taxon>
        <taxon>Fagales</taxon>
        <taxon>Betulaceae</taxon>
        <taxon>Carpinus</taxon>
    </lineage>
</organism>
<dbReference type="InterPro" id="IPR040414">
    <property type="entry name" value="CID1/CID2"/>
</dbReference>
<dbReference type="PANTHER" id="PTHR33790">
    <property type="entry name" value="OS05G0344200 PROTEIN"/>
    <property type="match status" value="1"/>
</dbReference>
<dbReference type="InterPro" id="IPR009818">
    <property type="entry name" value="PAM2_motif"/>
</dbReference>
<reference evidence="1 2" key="1">
    <citation type="submission" date="2019-06" db="EMBL/GenBank/DDBJ databases">
        <title>A chromosomal-level reference genome of Carpinus fangiana (Coryloideae, Betulaceae).</title>
        <authorList>
            <person name="Yang X."/>
            <person name="Wang Z."/>
            <person name="Zhang L."/>
            <person name="Hao G."/>
            <person name="Liu J."/>
            <person name="Yang Y."/>
        </authorList>
    </citation>
    <scope>NUCLEOTIDE SEQUENCE [LARGE SCALE GENOMIC DNA]</scope>
    <source>
        <strain evidence="1">Cfa_2016G</strain>
        <tissue evidence="1">Leaf</tissue>
    </source>
</reference>
<dbReference type="PANTHER" id="PTHR33790:SF1">
    <property type="entry name" value="PROTEIN EARLY RESPONSIVE TO DEHYDRATION 15"/>
    <property type="match status" value="1"/>
</dbReference>
<keyword evidence="2" id="KW-1185">Reference proteome</keyword>
<evidence type="ECO:0000313" key="2">
    <source>
        <dbReference type="Proteomes" id="UP000327013"/>
    </source>
</evidence>
<evidence type="ECO:0000313" key="1">
    <source>
        <dbReference type="EMBL" id="KAE7996532.1"/>
    </source>
</evidence>
<gene>
    <name evidence="1" type="ORF">FH972_001247</name>
</gene>
<dbReference type="EMBL" id="CM017321">
    <property type="protein sequence ID" value="KAE7996532.1"/>
    <property type="molecule type" value="Genomic_DNA"/>
</dbReference>
<dbReference type="Pfam" id="PF07145">
    <property type="entry name" value="PAM2"/>
    <property type="match status" value="1"/>
</dbReference>
<accession>A0A5N6QB66</accession>